<evidence type="ECO:0000313" key="3">
    <source>
        <dbReference type="Proteomes" id="UP001054945"/>
    </source>
</evidence>
<feature type="compositionally biased region" description="Polar residues" evidence="1">
    <location>
        <begin position="79"/>
        <end position="89"/>
    </location>
</feature>
<dbReference type="AlphaFoldDB" id="A0AAV4Y663"/>
<organism evidence="2 3">
    <name type="scientific">Caerostris extrusa</name>
    <name type="common">Bark spider</name>
    <name type="synonym">Caerostris bankana</name>
    <dbReference type="NCBI Taxonomy" id="172846"/>
    <lineage>
        <taxon>Eukaryota</taxon>
        <taxon>Metazoa</taxon>
        <taxon>Ecdysozoa</taxon>
        <taxon>Arthropoda</taxon>
        <taxon>Chelicerata</taxon>
        <taxon>Arachnida</taxon>
        <taxon>Araneae</taxon>
        <taxon>Araneomorphae</taxon>
        <taxon>Entelegynae</taxon>
        <taxon>Araneoidea</taxon>
        <taxon>Araneidae</taxon>
        <taxon>Caerostris</taxon>
    </lineage>
</organism>
<accession>A0AAV4Y663</accession>
<comment type="caution">
    <text evidence="2">The sequence shown here is derived from an EMBL/GenBank/DDBJ whole genome shotgun (WGS) entry which is preliminary data.</text>
</comment>
<name>A0AAV4Y663_CAEEX</name>
<proteinExistence type="predicted"/>
<protein>
    <submittedName>
        <fullName evidence="2">Uncharacterized protein</fullName>
    </submittedName>
</protein>
<keyword evidence="3" id="KW-1185">Reference proteome</keyword>
<gene>
    <name evidence="2" type="ORF">CEXT_779781</name>
</gene>
<dbReference type="EMBL" id="BPLR01018804">
    <property type="protein sequence ID" value="GIZ02374.1"/>
    <property type="molecule type" value="Genomic_DNA"/>
</dbReference>
<dbReference type="Proteomes" id="UP001054945">
    <property type="component" value="Unassembled WGS sequence"/>
</dbReference>
<reference evidence="2 3" key="1">
    <citation type="submission" date="2021-06" db="EMBL/GenBank/DDBJ databases">
        <title>Caerostris extrusa draft genome.</title>
        <authorList>
            <person name="Kono N."/>
            <person name="Arakawa K."/>
        </authorList>
    </citation>
    <scope>NUCLEOTIDE SEQUENCE [LARGE SCALE GENOMIC DNA]</scope>
</reference>
<evidence type="ECO:0000313" key="2">
    <source>
        <dbReference type="EMBL" id="GIZ02374.1"/>
    </source>
</evidence>
<feature type="region of interest" description="Disordered" evidence="1">
    <location>
        <begin position="73"/>
        <end position="103"/>
    </location>
</feature>
<evidence type="ECO:0000256" key="1">
    <source>
        <dbReference type="SAM" id="MobiDB-lite"/>
    </source>
</evidence>
<sequence>MKTKTGVIFMENLVEHKSRNGVRKADIFPPEKNSFRYFLSIFPLQKKTPERISTFNANIRRYFSYKSRSHHREIESRRNVSTGGNSNLKGTKGVWGRGVGRNTISDIRGKGETNLVETAEME</sequence>